<evidence type="ECO:0000313" key="2">
    <source>
        <dbReference type="Proteomes" id="UP001055167"/>
    </source>
</evidence>
<proteinExistence type="predicted"/>
<accession>A0ABQ4R7J0</accession>
<dbReference type="Proteomes" id="UP001055167">
    <property type="component" value="Unassembled WGS sequence"/>
</dbReference>
<reference evidence="1" key="1">
    <citation type="journal article" date="2021" name="Front. Microbiol.">
        <title>Comprehensive Comparative Genomics and Phenotyping of Methylobacterium Species.</title>
        <authorList>
            <person name="Alessa O."/>
            <person name="Ogura Y."/>
            <person name="Fujitani Y."/>
            <person name="Takami H."/>
            <person name="Hayashi T."/>
            <person name="Sahin N."/>
            <person name="Tani A."/>
        </authorList>
    </citation>
    <scope>NUCLEOTIDE SEQUENCE</scope>
    <source>
        <strain evidence="1">KCTC 52305</strain>
    </source>
</reference>
<evidence type="ECO:0000313" key="1">
    <source>
        <dbReference type="EMBL" id="GJD52746.1"/>
    </source>
</evidence>
<protein>
    <submittedName>
        <fullName evidence="1">Uncharacterized protein</fullName>
    </submittedName>
</protein>
<organism evidence="1 2">
    <name type="scientific">Methylobacterium crusticola</name>
    <dbReference type="NCBI Taxonomy" id="1697972"/>
    <lineage>
        <taxon>Bacteria</taxon>
        <taxon>Pseudomonadati</taxon>
        <taxon>Pseudomonadota</taxon>
        <taxon>Alphaproteobacteria</taxon>
        <taxon>Hyphomicrobiales</taxon>
        <taxon>Methylobacteriaceae</taxon>
        <taxon>Methylobacterium</taxon>
    </lineage>
</organism>
<name>A0ABQ4R7J0_9HYPH</name>
<keyword evidence="2" id="KW-1185">Reference proteome</keyword>
<dbReference type="EMBL" id="BPQH01000021">
    <property type="protein sequence ID" value="GJD52746.1"/>
    <property type="molecule type" value="Genomic_DNA"/>
</dbReference>
<sequence>MPGGLRGGHNARACVEARSATLPGLAPGGVPVAGTAALRGPTP</sequence>
<reference evidence="1" key="2">
    <citation type="submission" date="2021-08" db="EMBL/GenBank/DDBJ databases">
        <authorList>
            <person name="Tani A."/>
            <person name="Ola A."/>
            <person name="Ogura Y."/>
            <person name="Katsura K."/>
            <person name="Hayashi T."/>
        </authorList>
    </citation>
    <scope>NUCLEOTIDE SEQUENCE</scope>
    <source>
        <strain evidence="1">KCTC 52305</strain>
    </source>
</reference>
<comment type="caution">
    <text evidence="1">The sequence shown here is derived from an EMBL/GenBank/DDBJ whole genome shotgun (WGS) entry which is preliminary data.</text>
</comment>
<gene>
    <name evidence="1" type="ORF">OPKNFCMD_5513</name>
</gene>